<evidence type="ECO:0000256" key="1">
    <source>
        <dbReference type="SAM" id="MobiDB-lite"/>
    </source>
</evidence>
<protein>
    <submittedName>
        <fullName evidence="2">Uncharacterized protein</fullName>
    </submittedName>
</protein>
<gene>
    <name evidence="2" type="ORF">AMS68_002961</name>
</gene>
<keyword evidence="3" id="KW-1185">Reference proteome</keyword>
<sequence>MIVHPSGTPSRVAALVFGASEAPAVSPRSHPAMDQERLQSPHLRDGQHDDDIRDPGQRMRVYHRARRSQPSSQTASQYFEWQRVRIGLPS</sequence>
<dbReference type="AlphaFoldDB" id="A0A6H0XRT2"/>
<dbReference type="Proteomes" id="UP000503462">
    <property type="component" value="Chromosome 2"/>
</dbReference>
<accession>A0A6H0XRT2</accession>
<name>A0A6H0XRT2_9PEZI</name>
<evidence type="ECO:0000313" key="2">
    <source>
        <dbReference type="EMBL" id="QIW97443.1"/>
    </source>
</evidence>
<feature type="region of interest" description="Disordered" evidence="1">
    <location>
        <begin position="22"/>
        <end position="55"/>
    </location>
</feature>
<proteinExistence type="predicted"/>
<reference evidence="2 3" key="1">
    <citation type="journal article" date="2016" name="Sci. Rep.">
        <title>Peltaster fructicola genome reveals evolution from an invasive phytopathogen to an ectophytic parasite.</title>
        <authorList>
            <person name="Xu C."/>
            <person name="Chen H."/>
            <person name="Gleason M.L."/>
            <person name="Xu J.R."/>
            <person name="Liu H."/>
            <person name="Zhang R."/>
            <person name="Sun G."/>
        </authorList>
    </citation>
    <scope>NUCLEOTIDE SEQUENCE [LARGE SCALE GENOMIC DNA]</scope>
    <source>
        <strain evidence="2 3">LNHT1506</strain>
    </source>
</reference>
<dbReference type="EMBL" id="CP051140">
    <property type="protein sequence ID" value="QIW97443.1"/>
    <property type="molecule type" value="Genomic_DNA"/>
</dbReference>
<feature type="compositionally biased region" description="Basic and acidic residues" evidence="1">
    <location>
        <begin position="31"/>
        <end position="55"/>
    </location>
</feature>
<organism evidence="2 3">
    <name type="scientific">Peltaster fructicola</name>
    <dbReference type="NCBI Taxonomy" id="286661"/>
    <lineage>
        <taxon>Eukaryota</taxon>
        <taxon>Fungi</taxon>
        <taxon>Dikarya</taxon>
        <taxon>Ascomycota</taxon>
        <taxon>Pezizomycotina</taxon>
        <taxon>Dothideomycetes</taxon>
        <taxon>Dothideomycetes incertae sedis</taxon>
        <taxon>Peltaster</taxon>
    </lineage>
</organism>
<evidence type="ECO:0000313" key="3">
    <source>
        <dbReference type="Proteomes" id="UP000503462"/>
    </source>
</evidence>